<dbReference type="EMBL" id="SNRY01001588">
    <property type="protein sequence ID" value="KAA6329836.1"/>
    <property type="molecule type" value="Genomic_DNA"/>
</dbReference>
<dbReference type="AlphaFoldDB" id="A0A5J4R785"/>
<dbReference type="InterPro" id="IPR009057">
    <property type="entry name" value="Homeodomain-like_sf"/>
</dbReference>
<dbReference type="Pfam" id="PF12833">
    <property type="entry name" value="HTH_18"/>
    <property type="match status" value="1"/>
</dbReference>
<reference evidence="5" key="1">
    <citation type="submission" date="2019-03" db="EMBL/GenBank/DDBJ databases">
        <title>Single cell metagenomics reveals metabolic interactions within the superorganism composed of flagellate Streblomastix strix and complex community of Bacteroidetes bacteria on its surface.</title>
        <authorList>
            <person name="Treitli S.C."/>
            <person name="Kolisko M."/>
            <person name="Husnik F."/>
            <person name="Keeling P."/>
            <person name="Hampl V."/>
        </authorList>
    </citation>
    <scope>NUCLEOTIDE SEQUENCE</scope>
    <source>
        <strain evidence="5">STM</strain>
    </source>
</reference>
<accession>A0A5J4R785</accession>
<protein>
    <submittedName>
        <fullName evidence="5">Melibiose operon regulatory protein</fullName>
    </submittedName>
</protein>
<dbReference type="PANTHER" id="PTHR43280:SF28">
    <property type="entry name" value="HTH-TYPE TRANSCRIPTIONAL ACTIVATOR RHAS"/>
    <property type="match status" value="1"/>
</dbReference>
<name>A0A5J4R785_9ZZZZ</name>
<sequence length="214" mass="25346">FITHSYENDSVFIHYYFHIYNAYDIFDRFDFPFELDAGEFDVLLVKRLLAVNPEIELKYSDPRTYDNFSTLTQNIAKRSQKSFIFGLETNGILNQLFSRFLDRATPKQEITDKRIKKALRYIRENIGNNLQVNDLADICNLNRDHFTRLFKKEMQCTPMQYIIRKKIEKAQLILVASESSIKDIAYNLSFDNVTHFHRSFKKITGLSPITYKNQ</sequence>
<feature type="non-terminal residue" evidence="5">
    <location>
        <position position="1"/>
    </location>
</feature>
<feature type="domain" description="HTH araC/xylS-type" evidence="4">
    <location>
        <begin position="116"/>
        <end position="214"/>
    </location>
</feature>
<dbReference type="PANTHER" id="PTHR43280">
    <property type="entry name" value="ARAC-FAMILY TRANSCRIPTIONAL REGULATOR"/>
    <property type="match status" value="1"/>
</dbReference>
<evidence type="ECO:0000313" key="5">
    <source>
        <dbReference type="EMBL" id="KAA6329836.1"/>
    </source>
</evidence>
<evidence type="ECO:0000256" key="2">
    <source>
        <dbReference type="ARBA" id="ARBA00023125"/>
    </source>
</evidence>
<dbReference type="GO" id="GO:0003700">
    <property type="term" value="F:DNA-binding transcription factor activity"/>
    <property type="evidence" value="ECO:0007669"/>
    <property type="project" value="InterPro"/>
</dbReference>
<keyword evidence="2" id="KW-0238">DNA-binding</keyword>
<dbReference type="GO" id="GO:0043565">
    <property type="term" value="F:sequence-specific DNA binding"/>
    <property type="evidence" value="ECO:0007669"/>
    <property type="project" value="InterPro"/>
</dbReference>
<organism evidence="5">
    <name type="scientific">termite gut metagenome</name>
    <dbReference type="NCBI Taxonomy" id="433724"/>
    <lineage>
        <taxon>unclassified sequences</taxon>
        <taxon>metagenomes</taxon>
        <taxon>organismal metagenomes</taxon>
    </lineage>
</organism>
<proteinExistence type="predicted"/>
<dbReference type="SUPFAM" id="SSF46689">
    <property type="entry name" value="Homeodomain-like"/>
    <property type="match status" value="2"/>
</dbReference>
<evidence type="ECO:0000256" key="1">
    <source>
        <dbReference type="ARBA" id="ARBA00023015"/>
    </source>
</evidence>
<keyword evidence="1" id="KW-0805">Transcription regulation</keyword>
<evidence type="ECO:0000256" key="3">
    <source>
        <dbReference type="ARBA" id="ARBA00023163"/>
    </source>
</evidence>
<evidence type="ECO:0000259" key="4">
    <source>
        <dbReference type="PROSITE" id="PS01124"/>
    </source>
</evidence>
<dbReference type="InterPro" id="IPR018060">
    <property type="entry name" value="HTH_AraC"/>
</dbReference>
<gene>
    <name evidence="5" type="ORF">EZS27_021388</name>
</gene>
<dbReference type="SMART" id="SM00342">
    <property type="entry name" value="HTH_ARAC"/>
    <property type="match status" value="1"/>
</dbReference>
<keyword evidence="3" id="KW-0804">Transcription</keyword>
<dbReference type="Gene3D" id="1.10.10.60">
    <property type="entry name" value="Homeodomain-like"/>
    <property type="match status" value="2"/>
</dbReference>
<comment type="caution">
    <text evidence="5">The sequence shown here is derived from an EMBL/GenBank/DDBJ whole genome shotgun (WGS) entry which is preliminary data.</text>
</comment>
<dbReference type="PROSITE" id="PS01124">
    <property type="entry name" value="HTH_ARAC_FAMILY_2"/>
    <property type="match status" value="1"/>
</dbReference>